<feature type="domain" description="TonB-dependent receptor-like beta-barrel" evidence="11">
    <location>
        <begin position="446"/>
        <end position="832"/>
    </location>
</feature>
<dbReference type="Pfam" id="PF07715">
    <property type="entry name" value="Plug"/>
    <property type="match status" value="1"/>
</dbReference>
<dbReference type="GO" id="GO:0009279">
    <property type="term" value="C:cell outer membrane"/>
    <property type="evidence" value="ECO:0007669"/>
    <property type="project" value="UniProtKB-SubCell"/>
</dbReference>
<comment type="caution">
    <text evidence="13">The sequence shown here is derived from an EMBL/GenBank/DDBJ whole genome shotgun (WGS) entry which is preliminary data.</text>
</comment>
<dbReference type="InterPro" id="IPR008969">
    <property type="entry name" value="CarboxyPept-like_regulatory"/>
</dbReference>
<dbReference type="SUPFAM" id="SSF49464">
    <property type="entry name" value="Carboxypeptidase regulatory domain-like"/>
    <property type="match status" value="1"/>
</dbReference>
<keyword evidence="6 10" id="KW-0798">TonB box</keyword>
<dbReference type="Proteomes" id="UP001185092">
    <property type="component" value="Unassembled WGS sequence"/>
</dbReference>
<evidence type="ECO:0000256" key="10">
    <source>
        <dbReference type="RuleBase" id="RU003357"/>
    </source>
</evidence>
<protein>
    <recommendedName>
        <fullName evidence="15">TonB-dependent receptor</fullName>
    </recommendedName>
</protein>
<evidence type="ECO:0000313" key="14">
    <source>
        <dbReference type="Proteomes" id="UP001185092"/>
    </source>
</evidence>
<dbReference type="GO" id="GO:0015344">
    <property type="term" value="F:siderophore uptake transmembrane transporter activity"/>
    <property type="evidence" value="ECO:0007669"/>
    <property type="project" value="TreeGrafter"/>
</dbReference>
<keyword evidence="3" id="KW-1134">Transmembrane beta strand</keyword>
<keyword evidence="14" id="KW-1185">Reference proteome</keyword>
<dbReference type="InterPro" id="IPR037066">
    <property type="entry name" value="Plug_dom_sf"/>
</dbReference>
<evidence type="ECO:0000256" key="5">
    <source>
        <dbReference type="ARBA" id="ARBA00022729"/>
    </source>
</evidence>
<sequence length="874" mass="99832">MKKILTVFVLSILFLTQYGHSQNKQTLPLKKAINTLEEKSQYQFFYKEEWLPDIEVNIGNGKPIDELEKILKSTNLSYLKYRDYAIVIANKNDLKMEMSEEDFSSFIKSIQNQKKSTNTLPKKAKKKSIKLYTIGDKVDNNWKATFSGKIIDQKSNEALIGSTVYISELTKGIMTDHEGKFSFSIPKGKYTLEIKSIGYETKRINILLKSSGKLDIKLKEETIMLDELVVEGRKVTENVNDVKMGVENMSMLKIQELPGLMGEADIMSGLKSLSGVSTVGEGAMGINVRGGSVDQNLILLDEIMLFNSSHLFGFYSLFNANILSDMTLYKGSIPSEYGGRLSSTLHVNTKDEYVSKVKGKMSISPISGGIYVDVPIKKKKANLAIAGRYANPTWVIKSFKDPDLKKSNASFYDYNIKYLHKLHKNTELSILTLVSKDHFKLSDEAEYAWDNKAFEVTLKQNINKNLFGKLTYVKSYYDSELTDPVENITLSTGIDYDKIKTLFKWNAPYEHNIDFGFEGISYQVHPGSEQSENNFSELAKEQANEVSMFVNDNFKLKDFSFLIGLRFTSFQANENIESGKENTSYQNFEPRLGISYSINKHSSVKLSYNRTNQYLHLISNSASASPYDIWKISDEKISPQSGNSFSMGYFQNLFEELYHLKTEVYFKSMDNILEFKDFADIVMNPNIESEMFAAKGKAYGIELGLEKTRGRLTGQINYTYSRSERQAPIESDINNGEWYFSSFDKPHEIKADLRYKISPVVIFSTNFIYSSGRPITLPTAAMSHNDISAIPIFEERNNYRTPDYHRMDMSLILKSLKKRQKFESNWILSVYNIYARKNPYSVYYKHDSGNKPGLYKLSVIGSMFPSITYVLKLK</sequence>
<gene>
    <name evidence="13" type="ORF">HNQ88_000092</name>
</gene>
<evidence type="ECO:0000256" key="8">
    <source>
        <dbReference type="ARBA" id="ARBA00023170"/>
    </source>
</evidence>
<evidence type="ECO:0008006" key="15">
    <source>
        <dbReference type="Google" id="ProtNLM"/>
    </source>
</evidence>
<name>A0AAE4BQ26_9BACT</name>
<dbReference type="Gene3D" id="2.40.170.20">
    <property type="entry name" value="TonB-dependent receptor, beta-barrel domain"/>
    <property type="match status" value="1"/>
</dbReference>
<keyword evidence="7 10" id="KW-0472">Membrane</keyword>
<dbReference type="InterPro" id="IPR039426">
    <property type="entry name" value="TonB-dep_rcpt-like"/>
</dbReference>
<keyword evidence="5" id="KW-0732">Signal</keyword>
<evidence type="ECO:0000256" key="6">
    <source>
        <dbReference type="ARBA" id="ARBA00023077"/>
    </source>
</evidence>
<dbReference type="Pfam" id="PF13715">
    <property type="entry name" value="CarbopepD_reg_2"/>
    <property type="match status" value="1"/>
</dbReference>
<evidence type="ECO:0000313" key="13">
    <source>
        <dbReference type="EMBL" id="MDR6237116.1"/>
    </source>
</evidence>
<dbReference type="InterPro" id="IPR012910">
    <property type="entry name" value="Plug_dom"/>
</dbReference>
<keyword evidence="2" id="KW-0813">Transport</keyword>
<dbReference type="GO" id="GO:0044718">
    <property type="term" value="P:siderophore transmembrane transport"/>
    <property type="evidence" value="ECO:0007669"/>
    <property type="project" value="TreeGrafter"/>
</dbReference>
<comment type="similarity">
    <text evidence="10">Belongs to the TonB-dependent receptor family.</text>
</comment>
<dbReference type="PANTHER" id="PTHR30069">
    <property type="entry name" value="TONB-DEPENDENT OUTER MEMBRANE RECEPTOR"/>
    <property type="match status" value="1"/>
</dbReference>
<evidence type="ECO:0000256" key="4">
    <source>
        <dbReference type="ARBA" id="ARBA00022692"/>
    </source>
</evidence>
<evidence type="ECO:0000256" key="2">
    <source>
        <dbReference type="ARBA" id="ARBA00022448"/>
    </source>
</evidence>
<dbReference type="Gene3D" id="2.60.40.1120">
    <property type="entry name" value="Carboxypeptidase-like, regulatory domain"/>
    <property type="match status" value="1"/>
</dbReference>
<comment type="subcellular location">
    <subcellularLocation>
        <location evidence="1">Cell outer membrane</location>
        <topology evidence="1">Multi-pass membrane protein</topology>
    </subcellularLocation>
</comment>
<evidence type="ECO:0000259" key="12">
    <source>
        <dbReference type="Pfam" id="PF07715"/>
    </source>
</evidence>
<organism evidence="13 14">
    <name type="scientific">Aureibacter tunicatorum</name>
    <dbReference type="NCBI Taxonomy" id="866807"/>
    <lineage>
        <taxon>Bacteria</taxon>
        <taxon>Pseudomonadati</taxon>
        <taxon>Bacteroidota</taxon>
        <taxon>Cytophagia</taxon>
        <taxon>Cytophagales</taxon>
        <taxon>Persicobacteraceae</taxon>
        <taxon>Aureibacter</taxon>
    </lineage>
</organism>
<keyword evidence="9" id="KW-0998">Cell outer membrane</keyword>
<dbReference type="Gene3D" id="2.170.130.10">
    <property type="entry name" value="TonB-dependent receptor, plug domain"/>
    <property type="match status" value="1"/>
</dbReference>
<evidence type="ECO:0000259" key="11">
    <source>
        <dbReference type="Pfam" id="PF00593"/>
    </source>
</evidence>
<reference evidence="13" key="1">
    <citation type="submission" date="2023-07" db="EMBL/GenBank/DDBJ databases">
        <title>Genomic Encyclopedia of Type Strains, Phase IV (KMG-IV): sequencing the most valuable type-strain genomes for metagenomic binning, comparative biology and taxonomic classification.</title>
        <authorList>
            <person name="Goeker M."/>
        </authorList>
    </citation>
    <scope>NUCLEOTIDE SEQUENCE</scope>
    <source>
        <strain evidence="13">DSM 26174</strain>
    </source>
</reference>
<dbReference type="PANTHER" id="PTHR30069:SF29">
    <property type="entry name" value="HEMOGLOBIN AND HEMOGLOBIN-HAPTOGLOBIN-BINDING PROTEIN 1-RELATED"/>
    <property type="match status" value="1"/>
</dbReference>
<dbReference type="AlphaFoldDB" id="A0AAE4BQ26"/>
<evidence type="ECO:0000256" key="3">
    <source>
        <dbReference type="ARBA" id="ARBA00022452"/>
    </source>
</evidence>
<keyword evidence="4" id="KW-0812">Transmembrane</keyword>
<proteinExistence type="inferred from homology"/>
<dbReference type="EMBL" id="JAVDQD010000001">
    <property type="protein sequence ID" value="MDR6237116.1"/>
    <property type="molecule type" value="Genomic_DNA"/>
</dbReference>
<evidence type="ECO:0000256" key="1">
    <source>
        <dbReference type="ARBA" id="ARBA00004571"/>
    </source>
</evidence>
<dbReference type="InterPro" id="IPR000531">
    <property type="entry name" value="Beta-barrel_TonB"/>
</dbReference>
<keyword evidence="8" id="KW-0675">Receptor</keyword>
<evidence type="ECO:0000256" key="7">
    <source>
        <dbReference type="ARBA" id="ARBA00023136"/>
    </source>
</evidence>
<dbReference type="RefSeq" id="WP_309936555.1">
    <property type="nucleotide sequence ID" value="NZ_AP025305.1"/>
</dbReference>
<evidence type="ECO:0000256" key="9">
    <source>
        <dbReference type="ARBA" id="ARBA00023237"/>
    </source>
</evidence>
<dbReference type="InterPro" id="IPR036942">
    <property type="entry name" value="Beta-barrel_TonB_sf"/>
</dbReference>
<feature type="domain" description="TonB-dependent receptor plug" evidence="12">
    <location>
        <begin position="263"/>
        <end position="340"/>
    </location>
</feature>
<dbReference type="Pfam" id="PF00593">
    <property type="entry name" value="TonB_dep_Rec_b-barrel"/>
    <property type="match status" value="1"/>
</dbReference>
<dbReference type="SUPFAM" id="SSF56935">
    <property type="entry name" value="Porins"/>
    <property type="match status" value="1"/>
</dbReference>
<accession>A0AAE4BQ26</accession>